<gene>
    <name evidence="3" type="ORF">RM539_13450</name>
</gene>
<keyword evidence="3" id="KW-0326">Glycosidase</keyword>
<dbReference type="Pfam" id="PF22422">
    <property type="entry name" value="MGH1-like_GH"/>
    <property type="match status" value="1"/>
</dbReference>
<accession>A0ABU3D7S7</accession>
<comment type="caution">
    <text evidence="3">The sequence shown here is derived from an EMBL/GenBank/DDBJ whole genome shotgun (WGS) entry which is preliminary data.</text>
</comment>
<dbReference type="InterPro" id="IPR054491">
    <property type="entry name" value="MGH1-like_GH"/>
</dbReference>
<evidence type="ECO:0000313" key="4">
    <source>
        <dbReference type="Proteomes" id="UP001262582"/>
    </source>
</evidence>
<dbReference type="Pfam" id="PF03633">
    <property type="entry name" value="Glyco_hydro_65C"/>
    <property type="match status" value="1"/>
</dbReference>
<feature type="domain" description="Glycoside hydrolase family 65 C-terminal" evidence="1">
    <location>
        <begin position="428"/>
        <end position="484"/>
    </location>
</feature>
<keyword evidence="3" id="KW-0378">Hydrolase</keyword>
<dbReference type="InterPro" id="IPR012341">
    <property type="entry name" value="6hp_glycosidase-like_sf"/>
</dbReference>
<dbReference type="InterPro" id="IPR005194">
    <property type="entry name" value="Glyco_hydro_65_C"/>
</dbReference>
<keyword evidence="4" id="KW-1185">Reference proteome</keyword>
<dbReference type="RefSeq" id="WP_311503931.1">
    <property type="nucleotide sequence ID" value="NZ_JAVRHK010000010.1"/>
</dbReference>
<evidence type="ECO:0000313" key="3">
    <source>
        <dbReference type="EMBL" id="MDT0677587.1"/>
    </source>
</evidence>
<dbReference type="Gene3D" id="1.50.10.10">
    <property type="match status" value="1"/>
</dbReference>
<protein>
    <submittedName>
        <fullName evidence="3">Trehalase family glycosidase</fullName>
    </submittedName>
</protein>
<feature type="domain" description="Mannosylglycerate hydrolase MGH1-like glycoside hydrolase" evidence="2">
    <location>
        <begin position="96"/>
        <end position="411"/>
    </location>
</feature>
<name>A0ABU3D7S7_9FLAO</name>
<dbReference type="EMBL" id="JAVRHK010000010">
    <property type="protein sequence ID" value="MDT0677587.1"/>
    <property type="molecule type" value="Genomic_DNA"/>
</dbReference>
<sequence>MCAKEELKSQILQPDKLQEYVKSFNDMYEEEVVNYISDEESFKWLENNIPLFEAPDPKMEEIYYFRWWTFRKHLKKTSEGFVFTEFITPVSHGGNYNTISSALGHHINEGRWLHNDKYMDEYIIFWLIRDKYAEKSFHHKFSGWLAHAVYQRYLVNNDDVFLISLINELDADYLQWQEEKRLPNGMYWQYDVRDAMEESISGSRTEKNIRPTINSYMYGNAKAMAKMAKMINRDSLKEVYTQRAEKLRELVHENLWSEDENFFEVRLENGELADVREAIGYIPWYFNLPKDYPEYAEAWKQINDTEGFKAPYGLTTAEQRHPEFRTHGTGTSEWDGAVWPYASTQTLKALANLLTNYSENFMTKEDYFRELKKYAMAHEKDGKPFIGEYFDEQTNEHLHGDKPRSVHYNHSGYVDLIINDLIGLKPREDNILEVEPLLPEGQWDWFCLDKVKYHDRILTFLWDRNGKKYGRGSGFRIFVDDEEIFHANSLGKVIVDLSERK</sequence>
<dbReference type="SUPFAM" id="SSF48208">
    <property type="entry name" value="Six-hairpin glycosidases"/>
    <property type="match status" value="1"/>
</dbReference>
<organism evidence="3 4">
    <name type="scientific">Autumnicola musiva</name>
    <dbReference type="NCBI Taxonomy" id="3075589"/>
    <lineage>
        <taxon>Bacteria</taxon>
        <taxon>Pseudomonadati</taxon>
        <taxon>Bacteroidota</taxon>
        <taxon>Flavobacteriia</taxon>
        <taxon>Flavobacteriales</taxon>
        <taxon>Flavobacteriaceae</taxon>
        <taxon>Autumnicola</taxon>
    </lineage>
</organism>
<reference evidence="3 4" key="1">
    <citation type="submission" date="2023-09" db="EMBL/GenBank/DDBJ databases">
        <authorList>
            <person name="Rey-Velasco X."/>
        </authorList>
    </citation>
    <scope>NUCLEOTIDE SEQUENCE [LARGE SCALE GENOMIC DNA]</scope>
    <source>
        <strain evidence="3 4">F117</strain>
    </source>
</reference>
<dbReference type="InterPro" id="IPR008928">
    <property type="entry name" value="6-hairpin_glycosidase_sf"/>
</dbReference>
<evidence type="ECO:0000259" key="1">
    <source>
        <dbReference type="Pfam" id="PF03633"/>
    </source>
</evidence>
<proteinExistence type="predicted"/>
<dbReference type="Proteomes" id="UP001262582">
    <property type="component" value="Unassembled WGS sequence"/>
</dbReference>
<dbReference type="GO" id="GO:0016798">
    <property type="term" value="F:hydrolase activity, acting on glycosyl bonds"/>
    <property type="evidence" value="ECO:0007669"/>
    <property type="project" value="UniProtKB-KW"/>
</dbReference>
<evidence type="ECO:0000259" key="2">
    <source>
        <dbReference type="Pfam" id="PF22422"/>
    </source>
</evidence>